<accession>A0A223I0A3</accession>
<dbReference type="Proteomes" id="UP000214975">
    <property type="component" value="Chromosome"/>
</dbReference>
<name>A0A223I0A3_THETR</name>
<proteinExistence type="predicted"/>
<protein>
    <submittedName>
        <fullName evidence="1">4Fe-4S ferredoxin</fullName>
    </submittedName>
</protein>
<organism evidence="1 2">
    <name type="scientific">Thermoanaerobacterium thermosaccharolyticum</name>
    <name type="common">Clostridium thermosaccharolyticum</name>
    <dbReference type="NCBI Taxonomy" id="1517"/>
    <lineage>
        <taxon>Bacteria</taxon>
        <taxon>Bacillati</taxon>
        <taxon>Bacillota</taxon>
        <taxon>Clostridia</taxon>
        <taxon>Thermoanaerobacterales</taxon>
        <taxon>Thermoanaerobacteraceae</taxon>
        <taxon>Thermoanaerobacterium</taxon>
    </lineage>
</organism>
<reference evidence="1 2" key="1">
    <citation type="submission" date="2016-08" db="EMBL/GenBank/DDBJ databases">
        <title>A novel genetic cassette of butanologenic Thermoanaerobacterium thermosaccharolyticum that directly convert cellulose to butanol.</title>
        <authorList>
            <person name="Li T."/>
            <person name="He J."/>
        </authorList>
    </citation>
    <scope>NUCLEOTIDE SEQUENCE [LARGE SCALE GENOMIC DNA]</scope>
    <source>
        <strain evidence="1 2">TG57</strain>
    </source>
</reference>
<evidence type="ECO:0000313" key="1">
    <source>
        <dbReference type="EMBL" id="AST57965.1"/>
    </source>
</evidence>
<evidence type="ECO:0000313" key="2">
    <source>
        <dbReference type="Proteomes" id="UP000214975"/>
    </source>
</evidence>
<dbReference type="AlphaFoldDB" id="A0A223I0A3"/>
<dbReference type="RefSeq" id="WP_094397468.1">
    <property type="nucleotide sequence ID" value="NZ_CP016893.1"/>
</dbReference>
<dbReference type="EMBL" id="CP016893">
    <property type="protein sequence ID" value="AST57965.1"/>
    <property type="molecule type" value="Genomic_DNA"/>
</dbReference>
<gene>
    <name evidence="1" type="ORF">Thert_02013</name>
</gene>
<sequence>MSKEQVYKQLIRYSLLGIQEKINGIDDVAKLDEVYKALKQILGMTGFKGKWALEHRLEGIR</sequence>